<proteinExistence type="predicted"/>
<reference evidence="1" key="1">
    <citation type="submission" date="2024-05" db="EMBL/GenBank/DDBJ databases">
        <title>Pontimicrobium maritimus sp. nov., isolated form sea water.</title>
        <authorList>
            <person name="Muhammad N."/>
            <person name="Vuong T.Q."/>
            <person name="Han H.L."/>
            <person name="Kim S.-G."/>
        </authorList>
    </citation>
    <scope>NUCLEOTIDE SEQUENCE</scope>
    <source>
        <strain evidence="1">SW4</strain>
    </source>
</reference>
<dbReference type="InterPro" id="IPR011009">
    <property type="entry name" value="Kinase-like_dom_sf"/>
</dbReference>
<organism evidence="1">
    <name type="scientific">Pontimicrobium sp. SW4</name>
    <dbReference type="NCBI Taxonomy" id="3153519"/>
    <lineage>
        <taxon>Bacteria</taxon>
        <taxon>Pseudomonadati</taxon>
        <taxon>Bacteroidota</taxon>
        <taxon>Flavobacteriia</taxon>
        <taxon>Flavobacteriales</taxon>
        <taxon>Flavobacteriaceae</taxon>
        <taxon>Pontimicrobium</taxon>
    </lineage>
</organism>
<dbReference type="Gene3D" id="1.10.510.10">
    <property type="entry name" value="Transferase(Phosphotransferase) domain 1"/>
    <property type="match status" value="1"/>
</dbReference>
<dbReference type="AlphaFoldDB" id="A0AAU7BUT2"/>
<dbReference type="Pfam" id="PF06293">
    <property type="entry name" value="Kdo"/>
    <property type="match status" value="1"/>
</dbReference>
<accession>A0AAU7BUT2</accession>
<sequence>MNKVFHKIYKDLESDIDHFIESFETSGTSIKDKRNKLKLFKLNSVVINIKGFKVPNIINRIVYKFFRKSKAQRSFNYANKLLKLEIGTPQPIAYYEFANNGLFYKSYYVSEQIEYDLTYRELINDFDYPDYENILRDFTKFTFKLHENNIHFLDHSPGNTLIKKENGTYKFYLVDLNRMKFEPMSFNERIKNFARLTEHKAMIEIMSDEYAKCMNAEFNEVFNKMWKYTQEFRQSIQRKKRLKKLVKF</sequence>
<keyword evidence="1" id="KW-0418">Kinase</keyword>
<protein>
    <submittedName>
        <fullName evidence="1">Lipopolysaccharide kinase InaA family protein</fullName>
    </submittedName>
</protein>
<dbReference type="RefSeq" id="WP_347924865.1">
    <property type="nucleotide sequence ID" value="NZ_CP157199.1"/>
</dbReference>
<dbReference type="EMBL" id="CP157199">
    <property type="protein sequence ID" value="XBG61971.1"/>
    <property type="molecule type" value="Genomic_DNA"/>
</dbReference>
<name>A0AAU7BUT2_9FLAO</name>
<evidence type="ECO:0000313" key="1">
    <source>
        <dbReference type="EMBL" id="XBG61971.1"/>
    </source>
</evidence>
<gene>
    <name evidence="1" type="ORF">ABGB03_03495</name>
</gene>
<dbReference type="GO" id="GO:0016301">
    <property type="term" value="F:kinase activity"/>
    <property type="evidence" value="ECO:0007669"/>
    <property type="project" value="UniProtKB-KW"/>
</dbReference>
<dbReference type="SUPFAM" id="SSF56112">
    <property type="entry name" value="Protein kinase-like (PK-like)"/>
    <property type="match status" value="1"/>
</dbReference>
<keyword evidence="1" id="KW-0808">Transferase</keyword>